<organism evidence="8 9">
    <name type="scientific">Methylophilus luteus</name>
    <dbReference type="NCBI Taxonomy" id="640108"/>
    <lineage>
        <taxon>Bacteria</taxon>
        <taxon>Pseudomonadati</taxon>
        <taxon>Pseudomonadota</taxon>
        <taxon>Betaproteobacteria</taxon>
        <taxon>Nitrosomonadales</taxon>
        <taxon>Methylophilaceae</taxon>
        <taxon>Methylophilus</taxon>
    </lineage>
</organism>
<keyword evidence="9" id="KW-1185">Reference proteome</keyword>
<feature type="binding site" evidence="4">
    <location>
        <position position="161"/>
    </location>
    <ligand>
        <name>ATP</name>
        <dbReference type="ChEBI" id="CHEBI:30616"/>
    </ligand>
</feature>
<dbReference type="PROSITE" id="PS50975">
    <property type="entry name" value="ATP_GRASP"/>
    <property type="match status" value="1"/>
</dbReference>
<feature type="binding site" evidence="4">
    <location>
        <begin position="166"/>
        <end position="172"/>
    </location>
    <ligand>
        <name>ATP</name>
        <dbReference type="ChEBI" id="CHEBI:30616"/>
    </ligand>
</feature>
<dbReference type="Pfam" id="PF22660">
    <property type="entry name" value="RS_preATP-grasp-like"/>
    <property type="match status" value="1"/>
</dbReference>
<dbReference type="EC" id="6.3.4.18" evidence="4 5"/>
<dbReference type="Gene3D" id="3.30.470.20">
    <property type="entry name" value="ATP-grasp fold, B domain"/>
    <property type="match status" value="1"/>
</dbReference>
<dbReference type="SUPFAM" id="SSF52440">
    <property type="entry name" value="PreATP-grasp domain"/>
    <property type="match status" value="1"/>
</dbReference>
<accession>A0ABW3F9F9</accession>
<evidence type="ECO:0000256" key="4">
    <source>
        <dbReference type="HAMAP-Rule" id="MF_01928"/>
    </source>
</evidence>
<dbReference type="NCBIfam" id="NF004677">
    <property type="entry name" value="PRK06019.1-3"/>
    <property type="match status" value="1"/>
</dbReference>
<dbReference type="InterPro" id="IPR016185">
    <property type="entry name" value="PreATP-grasp_dom_sf"/>
</dbReference>
<evidence type="ECO:0000259" key="7">
    <source>
        <dbReference type="PROSITE" id="PS50975"/>
    </source>
</evidence>
<dbReference type="Pfam" id="PF02222">
    <property type="entry name" value="ATP-grasp"/>
    <property type="match status" value="1"/>
</dbReference>
<dbReference type="NCBIfam" id="NF004679">
    <property type="entry name" value="PRK06019.1-5"/>
    <property type="match status" value="1"/>
</dbReference>
<dbReference type="HAMAP" id="MF_01928">
    <property type="entry name" value="PurK"/>
    <property type="match status" value="1"/>
</dbReference>
<feature type="domain" description="ATP-grasp" evidence="7">
    <location>
        <begin position="127"/>
        <end position="310"/>
    </location>
</feature>
<protein>
    <recommendedName>
        <fullName evidence="4 5">N5-carboxyaminoimidazole ribonucleotide synthase</fullName>
        <shortName evidence="4 5">N5-CAIR synthase</shortName>
        <ecNumber evidence="4 5">6.3.4.18</ecNumber>
    </recommendedName>
    <alternativeName>
        <fullName evidence="4 5">5-(carboxyamino)imidazole ribonucleotide synthetase</fullName>
    </alternativeName>
</protein>
<feature type="binding site" evidence="4">
    <location>
        <begin position="196"/>
        <end position="199"/>
    </location>
    <ligand>
        <name>ATP</name>
        <dbReference type="ChEBI" id="CHEBI:30616"/>
    </ligand>
</feature>
<keyword evidence="2 4" id="KW-0658">Purine biosynthesis</keyword>
<proteinExistence type="inferred from homology"/>
<dbReference type="NCBIfam" id="NF004676">
    <property type="entry name" value="PRK06019.1-2"/>
    <property type="match status" value="1"/>
</dbReference>
<dbReference type="InterPro" id="IPR054350">
    <property type="entry name" value="PurT/PurK_preATP-grasp"/>
</dbReference>
<reference evidence="9" key="1">
    <citation type="journal article" date="2019" name="Int. J. Syst. Evol. Microbiol.">
        <title>The Global Catalogue of Microorganisms (GCM) 10K type strain sequencing project: providing services to taxonomists for standard genome sequencing and annotation.</title>
        <authorList>
            <consortium name="The Broad Institute Genomics Platform"/>
            <consortium name="The Broad Institute Genome Sequencing Center for Infectious Disease"/>
            <person name="Wu L."/>
            <person name="Ma J."/>
        </authorList>
    </citation>
    <scope>NUCLEOTIDE SEQUENCE [LARGE SCALE GENOMIC DNA]</scope>
    <source>
        <strain evidence="9">CCUG 58412</strain>
    </source>
</reference>
<dbReference type="PANTHER" id="PTHR11609">
    <property type="entry name" value="PURINE BIOSYNTHESIS PROTEIN 6/7, PUR6/7"/>
    <property type="match status" value="1"/>
</dbReference>
<evidence type="ECO:0000313" key="8">
    <source>
        <dbReference type="EMBL" id="MFD0913424.1"/>
    </source>
</evidence>
<comment type="catalytic activity">
    <reaction evidence="4 5">
        <text>5-amino-1-(5-phospho-beta-D-ribosyl)imidazole + hydrogencarbonate + ATP = 5-carboxyamino-1-(5-phospho-D-ribosyl)imidazole + ADP + phosphate + 2 H(+)</text>
        <dbReference type="Rhea" id="RHEA:19317"/>
        <dbReference type="ChEBI" id="CHEBI:15378"/>
        <dbReference type="ChEBI" id="CHEBI:17544"/>
        <dbReference type="ChEBI" id="CHEBI:30616"/>
        <dbReference type="ChEBI" id="CHEBI:43474"/>
        <dbReference type="ChEBI" id="CHEBI:58730"/>
        <dbReference type="ChEBI" id="CHEBI:137981"/>
        <dbReference type="ChEBI" id="CHEBI:456216"/>
        <dbReference type="EC" id="6.3.4.18"/>
    </reaction>
</comment>
<dbReference type="Pfam" id="PF17769">
    <property type="entry name" value="PurK_C"/>
    <property type="match status" value="1"/>
</dbReference>
<keyword evidence="3 4" id="KW-0067">ATP-binding</keyword>
<feature type="binding site" evidence="4">
    <location>
        <position position="123"/>
    </location>
    <ligand>
        <name>ATP</name>
        <dbReference type="ChEBI" id="CHEBI:30616"/>
    </ligand>
</feature>
<gene>
    <name evidence="4 5" type="primary">purK</name>
    <name evidence="8" type="ORF">ACFQ1Z_07690</name>
</gene>
<comment type="pathway">
    <text evidence="4 5">Purine metabolism; IMP biosynthesis via de novo pathway; 5-amino-1-(5-phospho-D-ribosyl)imidazole-4-carboxylate from 5-amino-1-(5-phospho-D-ribosyl)imidazole (N5-CAIR route): step 1/2.</text>
</comment>
<sequence length="397" mass="42527">MSSQANIHKQDSNKSEGPAVIQPPAMLGMLGGGQLGRFFVIAAHEMGYKVTVLDPDKHSPAGSIADVHLCAAFDDAAALQTMAQTCQAISTEFENVPAETLATLAQSTVVHPSAAAVAIAQHRVKEKTFFQQAGLPVGPFVAVNSESDLPADGDMYPAVLKVARFGYDGKGQARVANQAEAKAAFAGFKHEVCVLEKMLALDLEVSVVLARDVHGNIAAFTTAENSHLNGILDISIVPARCSEVIKANAQELAKKLATRLDYVGVLGVEFFVVGQQLLINEIAPRPHNSGHYTLDACITDQFEQQVRVITGQALGSPALHSNAVMVNILGDSWLYSGEQHEPAWDKAFAHGNLKMHLYGKQEPRKARKMGHFTVIGDDAQAVLNTARIARSELHIGE</sequence>
<evidence type="ECO:0000256" key="1">
    <source>
        <dbReference type="ARBA" id="ARBA00022741"/>
    </source>
</evidence>
<dbReference type="SUPFAM" id="SSF51246">
    <property type="entry name" value="Rudiment single hybrid motif"/>
    <property type="match status" value="1"/>
</dbReference>
<keyword evidence="1 4" id="KW-0547">Nucleotide-binding</keyword>
<dbReference type="InterPro" id="IPR013815">
    <property type="entry name" value="ATP_grasp_subdomain_1"/>
</dbReference>
<dbReference type="Proteomes" id="UP001597128">
    <property type="component" value="Unassembled WGS sequence"/>
</dbReference>
<dbReference type="PANTHER" id="PTHR11609:SF5">
    <property type="entry name" value="PHOSPHORIBOSYLAMINOIMIDAZOLE CARBOXYLASE"/>
    <property type="match status" value="1"/>
</dbReference>
<comment type="caution">
    <text evidence="8">The sequence shown here is derived from an EMBL/GenBank/DDBJ whole genome shotgun (WGS) entry which is preliminary data.</text>
</comment>
<dbReference type="Gene3D" id="3.40.50.20">
    <property type="match status" value="1"/>
</dbReference>
<dbReference type="EMBL" id="JBHTKB010000001">
    <property type="protein sequence ID" value="MFD0913424.1"/>
    <property type="molecule type" value="Genomic_DNA"/>
</dbReference>
<evidence type="ECO:0000256" key="3">
    <source>
        <dbReference type="ARBA" id="ARBA00022840"/>
    </source>
</evidence>
<dbReference type="RefSeq" id="WP_379056779.1">
    <property type="nucleotide sequence ID" value="NZ_JBHTKB010000001.1"/>
</dbReference>
<evidence type="ECO:0000256" key="6">
    <source>
        <dbReference type="SAM" id="MobiDB-lite"/>
    </source>
</evidence>
<name>A0ABW3F9F9_9PROT</name>
<evidence type="ECO:0000256" key="2">
    <source>
        <dbReference type="ARBA" id="ARBA00022755"/>
    </source>
</evidence>
<feature type="region of interest" description="Disordered" evidence="6">
    <location>
        <begin position="1"/>
        <end position="20"/>
    </location>
</feature>
<dbReference type="InterPro" id="IPR040686">
    <property type="entry name" value="PurK_C"/>
</dbReference>
<evidence type="ECO:0000313" key="9">
    <source>
        <dbReference type="Proteomes" id="UP001597128"/>
    </source>
</evidence>
<keyword evidence="4 5" id="KW-0436">Ligase</keyword>
<feature type="binding site" evidence="4">
    <location>
        <begin position="280"/>
        <end position="281"/>
    </location>
    <ligand>
        <name>ATP</name>
        <dbReference type="ChEBI" id="CHEBI:30616"/>
    </ligand>
</feature>
<dbReference type="InterPro" id="IPR003135">
    <property type="entry name" value="ATP-grasp_carboxylate-amine"/>
</dbReference>
<evidence type="ECO:0000256" key="5">
    <source>
        <dbReference type="RuleBase" id="RU361200"/>
    </source>
</evidence>
<dbReference type="NCBIfam" id="NF004675">
    <property type="entry name" value="PRK06019.1-1"/>
    <property type="match status" value="1"/>
</dbReference>
<dbReference type="GO" id="GO:0034028">
    <property type="term" value="F:5-(carboxyamino)imidazole ribonucleotide synthase activity"/>
    <property type="evidence" value="ECO:0007669"/>
    <property type="project" value="UniProtKB-EC"/>
</dbReference>
<feature type="binding site" evidence="4">
    <location>
        <position position="204"/>
    </location>
    <ligand>
        <name>ATP</name>
        <dbReference type="ChEBI" id="CHEBI:30616"/>
    </ligand>
</feature>
<dbReference type="InterPro" id="IPR005875">
    <property type="entry name" value="PurK"/>
</dbReference>
<comment type="function">
    <text evidence="4">Catalyzes the ATP-dependent conversion of 5-aminoimidazole ribonucleotide (AIR) and HCO(3)(-) to N5-carboxyaminoimidazole ribonucleotide (N5-CAIR).</text>
</comment>
<dbReference type="SUPFAM" id="SSF56059">
    <property type="entry name" value="Glutathione synthetase ATP-binding domain-like"/>
    <property type="match status" value="1"/>
</dbReference>
<dbReference type="NCBIfam" id="TIGR01161">
    <property type="entry name" value="purK"/>
    <property type="match status" value="1"/>
</dbReference>
<feature type="binding site" evidence="4">
    <location>
        <position position="227"/>
    </location>
    <ligand>
        <name>ATP</name>
        <dbReference type="ChEBI" id="CHEBI:30616"/>
    </ligand>
</feature>
<dbReference type="Gene3D" id="3.30.1490.20">
    <property type="entry name" value="ATP-grasp fold, A domain"/>
    <property type="match status" value="1"/>
</dbReference>
<dbReference type="InterPro" id="IPR011054">
    <property type="entry name" value="Rudment_hybrid_motif"/>
</dbReference>
<comment type="function">
    <text evidence="5">Catalyzes the ATP-dependent conversion of 5-aminoimidazole ribonucleotide (AIR) and HCO(3)- to N5-carboxyaminoimidazole ribonucleotide (N5-CAIR).</text>
</comment>
<dbReference type="InterPro" id="IPR011761">
    <property type="entry name" value="ATP-grasp"/>
</dbReference>
<comment type="similarity">
    <text evidence="4 5">Belongs to the PurK/PurT family.</text>
</comment>
<comment type="subunit">
    <text evidence="4 5">Homodimer.</text>
</comment>